<dbReference type="Proteomes" id="UP000663879">
    <property type="component" value="Unassembled WGS sequence"/>
</dbReference>
<accession>A0A813P8M2</accession>
<gene>
    <name evidence="4" type="ORF">OXX778_LOCUS3607</name>
</gene>
<sequence length="248" mass="28534">MSNNLINKTRLIVPKLWTQSVRYRGKYNMKMPKPRHDVARYLEELTKPVIVRELPDPVEMCSKSKAQIANNLRFGPDSAGEFEKFLAKLAFNTLENNEAMLICHKLDVSGETLRRNKVELKKTDTKMWSFNTVVMQLMIKNNPKYKNLEPIVNTGLGRNVYFFFKEENLKKNLALFRRMPHFVLLGGMINQQLYTRNGIQDYAKLEDLDTLRGQLVGTLNMCLAQVPNTLSSPISSLSQALSQHSKPE</sequence>
<dbReference type="PANTHER" id="PTHR11560">
    <property type="entry name" value="39S RIBOSOMAL PROTEIN L10, MITOCHONDRIAL"/>
    <property type="match status" value="1"/>
</dbReference>
<evidence type="ECO:0000256" key="1">
    <source>
        <dbReference type="ARBA" id="ARBA00008889"/>
    </source>
</evidence>
<comment type="caution">
    <text evidence="4">The sequence shown here is derived from an EMBL/GenBank/DDBJ whole genome shotgun (WGS) entry which is preliminary data.</text>
</comment>
<reference evidence="4" key="1">
    <citation type="submission" date="2021-02" db="EMBL/GenBank/DDBJ databases">
        <authorList>
            <person name="Nowell W R."/>
        </authorList>
    </citation>
    <scope>NUCLEOTIDE SEQUENCE</scope>
    <source>
        <strain evidence="4">Ploen Becks lab</strain>
    </source>
</reference>
<proteinExistence type="inferred from homology"/>
<protein>
    <recommendedName>
        <fullName evidence="2">Large ribosomal subunit protein uL10m</fullName>
    </recommendedName>
    <alternativeName>
        <fullName evidence="3">39S ribosomal protein L10, mitochondrial</fullName>
    </alternativeName>
</protein>
<evidence type="ECO:0000313" key="4">
    <source>
        <dbReference type="EMBL" id="CAF0745175.1"/>
    </source>
</evidence>
<dbReference type="EMBL" id="CAJNOC010000325">
    <property type="protein sequence ID" value="CAF0745175.1"/>
    <property type="molecule type" value="Genomic_DNA"/>
</dbReference>
<organism evidence="4 5">
    <name type="scientific">Brachionus calyciflorus</name>
    <dbReference type="NCBI Taxonomy" id="104777"/>
    <lineage>
        <taxon>Eukaryota</taxon>
        <taxon>Metazoa</taxon>
        <taxon>Spiralia</taxon>
        <taxon>Gnathifera</taxon>
        <taxon>Rotifera</taxon>
        <taxon>Eurotatoria</taxon>
        <taxon>Monogononta</taxon>
        <taxon>Pseudotrocha</taxon>
        <taxon>Ploima</taxon>
        <taxon>Brachionidae</taxon>
        <taxon>Brachionus</taxon>
    </lineage>
</organism>
<dbReference type="AlphaFoldDB" id="A0A813P8M2"/>
<dbReference type="SUPFAM" id="SSF160369">
    <property type="entry name" value="Ribosomal protein L10-like"/>
    <property type="match status" value="1"/>
</dbReference>
<name>A0A813P8M2_9BILA</name>
<comment type="similarity">
    <text evidence="1">Belongs to the universal ribosomal protein uL10 family.</text>
</comment>
<evidence type="ECO:0000256" key="2">
    <source>
        <dbReference type="ARBA" id="ARBA00035707"/>
    </source>
</evidence>
<keyword evidence="5" id="KW-1185">Reference proteome</keyword>
<evidence type="ECO:0000256" key="3">
    <source>
        <dbReference type="ARBA" id="ARBA00035716"/>
    </source>
</evidence>
<dbReference type="OrthoDB" id="360689at2759"/>
<dbReference type="Gene3D" id="3.30.70.1730">
    <property type="match status" value="1"/>
</dbReference>
<evidence type="ECO:0000313" key="5">
    <source>
        <dbReference type="Proteomes" id="UP000663879"/>
    </source>
</evidence>
<dbReference type="InterPro" id="IPR047865">
    <property type="entry name" value="Ribosomal_uL10_bac_type"/>
</dbReference>
<dbReference type="InterPro" id="IPR043141">
    <property type="entry name" value="Ribosomal_uL10-like_sf"/>
</dbReference>